<accession>A0A552U888</accession>
<protein>
    <recommendedName>
        <fullName evidence="2">ADYC domain-containing protein</fullName>
    </recommendedName>
</protein>
<dbReference type="EMBL" id="VJWA01000002">
    <property type="protein sequence ID" value="TRW14421.1"/>
    <property type="molecule type" value="Genomic_DNA"/>
</dbReference>
<dbReference type="AlphaFoldDB" id="A0A552U888"/>
<keyword evidence="4" id="KW-1185">Reference proteome</keyword>
<name>A0A552U888_9SPHN</name>
<dbReference type="RefSeq" id="WP_144237626.1">
    <property type="nucleotide sequence ID" value="NZ_VJWA01000002.1"/>
</dbReference>
<feature type="chain" id="PRO_5022079549" description="ADYC domain-containing protein" evidence="1">
    <location>
        <begin position="22"/>
        <end position="264"/>
    </location>
</feature>
<feature type="signal peptide" evidence="1">
    <location>
        <begin position="1"/>
        <end position="21"/>
    </location>
</feature>
<keyword evidence="1" id="KW-0732">Signal</keyword>
<sequence>MRRLVLAIVTLLTVWPISATAAAQLTVEGEQFVLITADGRRLTSPDLVGAILDVDGPDGMPATIRIDAVSPAAERATALLHALSIRDPEGKWVPLCDADAHGRKVAFPVAGRWEAGGRYVRDPAKWFLTCTSGSQAKCVLWGYDPWDPRPAVAAMYQACQHVARADYDGRGTAHTRDGTAIDIWDSLAIQTPDPKIGNEYRFEAGWGPGGAVCVARTRWADLLPLDVLLTSAPRLAATPCDEAEARRRGAVIFTRIKPTGTATH</sequence>
<evidence type="ECO:0000313" key="4">
    <source>
        <dbReference type="Proteomes" id="UP000317894"/>
    </source>
</evidence>
<dbReference type="Proteomes" id="UP000317894">
    <property type="component" value="Unassembled WGS sequence"/>
</dbReference>
<dbReference type="InterPro" id="IPR045426">
    <property type="entry name" value="ADYC"/>
</dbReference>
<feature type="domain" description="ADYC" evidence="2">
    <location>
        <begin position="46"/>
        <end position="220"/>
    </location>
</feature>
<evidence type="ECO:0000259" key="2">
    <source>
        <dbReference type="Pfam" id="PF20032"/>
    </source>
</evidence>
<reference evidence="3 4" key="1">
    <citation type="submission" date="2019-07" db="EMBL/GenBank/DDBJ databases">
        <title>Novel species isolated from glacier.</title>
        <authorList>
            <person name="Liu Q."/>
            <person name="Xin Y.-H."/>
        </authorList>
    </citation>
    <scope>NUCLEOTIDE SEQUENCE [LARGE SCALE GENOMIC DNA]</scope>
    <source>
        <strain evidence="3 4">LB1R16</strain>
    </source>
</reference>
<dbReference type="Pfam" id="PF20032">
    <property type="entry name" value="ADYC"/>
    <property type="match status" value="1"/>
</dbReference>
<organism evidence="3 4">
    <name type="scientific">Glacieibacterium frigidum</name>
    <dbReference type="NCBI Taxonomy" id="2593303"/>
    <lineage>
        <taxon>Bacteria</taxon>
        <taxon>Pseudomonadati</taxon>
        <taxon>Pseudomonadota</taxon>
        <taxon>Alphaproteobacteria</taxon>
        <taxon>Sphingomonadales</taxon>
        <taxon>Sphingosinicellaceae</taxon>
        <taxon>Glacieibacterium</taxon>
    </lineage>
</organism>
<gene>
    <name evidence="3" type="ORF">FMM06_11975</name>
</gene>
<proteinExistence type="predicted"/>
<evidence type="ECO:0000256" key="1">
    <source>
        <dbReference type="SAM" id="SignalP"/>
    </source>
</evidence>
<comment type="caution">
    <text evidence="3">The sequence shown here is derived from an EMBL/GenBank/DDBJ whole genome shotgun (WGS) entry which is preliminary data.</text>
</comment>
<evidence type="ECO:0000313" key="3">
    <source>
        <dbReference type="EMBL" id="TRW14421.1"/>
    </source>
</evidence>
<dbReference type="OrthoDB" id="8066319at2"/>